<keyword evidence="4" id="KW-0547">Nucleotide-binding</keyword>
<dbReference type="InterPro" id="IPR049676">
    <property type="entry name" value="QatC"/>
</dbReference>
<evidence type="ECO:0000256" key="10">
    <source>
        <dbReference type="ARBA" id="ARBA00047890"/>
    </source>
</evidence>
<evidence type="ECO:0000256" key="3">
    <source>
        <dbReference type="ARBA" id="ARBA00022723"/>
    </source>
</evidence>
<dbReference type="GO" id="GO:0016874">
    <property type="term" value="F:ligase activity"/>
    <property type="evidence" value="ECO:0007669"/>
    <property type="project" value="UniProtKB-KW"/>
</dbReference>
<evidence type="ECO:0000256" key="2">
    <source>
        <dbReference type="ARBA" id="ARBA00022598"/>
    </source>
</evidence>
<reference evidence="11" key="1">
    <citation type="submission" date="2019-02" db="EMBL/GenBank/DDBJ databases">
        <authorList>
            <person name="Gruber-Vodicka R. H."/>
            <person name="Seah K. B. B."/>
        </authorList>
    </citation>
    <scope>NUCLEOTIDE SEQUENCE</scope>
    <source>
        <strain evidence="11">BECK_DK161</strain>
    </source>
</reference>
<evidence type="ECO:0000256" key="5">
    <source>
        <dbReference type="ARBA" id="ARBA00022785"/>
    </source>
</evidence>
<gene>
    <name evidence="11" type="ORF">BECKDK2373C_GA0170839_11114</name>
</gene>
<proteinExistence type="inferred from homology"/>
<name>A0A450TAP1_9GAMM</name>
<evidence type="ECO:0000256" key="4">
    <source>
        <dbReference type="ARBA" id="ARBA00022741"/>
    </source>
</evidence>
<evidence type="ECO:0000313" key="11">
    <source>
        <dbReference type="EMBL" id="VFJ63714.1"/>
    </source>
</evidence>
<dbReference type="GO" id="GO:0046872">
    <property type="term" value="F:metal ion binding"/>
    <property type="evidence" value="ECO:0007669"/>
    <property type="project" value="UniProtKB-KW"/>
</dbReference>
<dbReference type="Pfam" id="PF06508">
    <property type="entry name" value="QueC"/>
    <property type="match status" value="1"/>
</dbReference>
<accession>A0A450TAP1</accession>
<dbReference type="EC" id="6.3.4.20" evidence="9"/>
<dbReference type="Gene3D" id="3.40.50.620">
    <property type="entry name" value="HUPs"/>
    <property type="match status" value="1"/>
</dbReference>
<keyword evidence="2" id="KW-0436">Ligase</keyword>
<evidence type="ECO:0000256" key="9">
    <source>
        <dbReference type="ARBA" id="ARBA00039149"/>
    </source>
</evidence>
<dbReference type="AlphaFoldDB" id="A0A450TAP1"/>
<evidence type="ECO:0000256" key="7">
    <source>
        <dbReference type="ARBA" id="ARBA00022840"/>
    </source>
</evidence>
<evidence type="ECO:0000256" key="8">
    <source>
        <dbReference type="ARBA" id="ARBA00037993"/>
    </source>
</evidence>
<dbReference type="GO" id="GO:0005524">
    <property type="term" value="F:ATP binding"/>
    <property type="evidence" value="ECO:0007669"/>
    <property type="project" value="UniProtKB-KW"/>
</dbReference>
<dbReference type="NCBIfam" id="NF041925">
    <property type="entry name" value="QatC"/>
    <property type="match status" value="1"/>
</dbReference>
<keyword evidence="6" id="KW-0862">Zinc</keyword>
<sequence length="420" mass="46442">MRVVCSPNPMPLSPNEGIAFSLFRGPQNKGIGHLAGGLPEEVRKAGIEPSERTWDFLVIALSVVAADFGCKREDSPDGWTREISLEVSVLDPGFWSARREDLEEALAYLSGDIWRLEFRPGGAPPPILTSRRERKTEGDCVCLLSGGADSLVGAIDAVAEGKNPVLVSRRAGDSDRQKRFARSLGRSQSHLQLHSAKPSGENSQRARSILFLAYGLVAAMHLSEKDYGNRKTLLVPENGFISLNVPLTPLRAGSLSTRTTHPYFIQKIQAIFDACKFPVRIENPYQFKTKGEMFDECKNPELLRKLASQSMSCSRSTRLHQHCGRCVPCLIRRAAFVRADIHDETSYRYSNLSINDPAHLRFDDVQAARYAIHSVATHGIERWAGSAISTAQLGEIEPYLDVAGRGIRELEALFLGMGIR</sequence>
<comment type="similarity">
    <text evidence="8">Belongs to the QueC family.</text>
</comment>
<dbReference type="PANTHER" id="PTHR42914">
    <property type="entry name" value="7-CYANO-7-DEAZAGUANINE SYNTHASE"/>
    <property type="match status" value="1"/>
</dbReference>
<keyword evidence="3" id="KW-0479">Metal-binding</keyword>
<comment type="pathway">
    <text evidence="1">Purine metabolism; 7-cyano-7-deazaguanine biosynthesis.</text>
</comment>
<dbReference type="PANTHER" id="PTHR42914:SF1">
    <property type="entry name" value="7-CYANO-7-DEAZAGUANINE SYNTHASE"/>
    <property type="match status" value="1"/>
</dbReference>
<organism evidence="11">
    <name type="scientific">Candidatus Kentrum sp. DK</name>
    <dbReference type="NCBI Taxonomy" id="2126562"/>
    <lineage>
        <taxon>Bacteria</taxon>
        <taxon>Pseudomonadati</taxon>
        <taxon>Pseudomonadota</taxon>
        <taxon>Gammaproteobacteria</taxon>
        <taxon>Candidatus Kentrum</taxon>
    </lineage>
</organism>
<evidence type="ECO:0000256" key="1">
    <source>
        <dbReference type="ARBA" id="ARBA00005061"/>
    </source>
</evidence>
<protein>
    <recommendedName>
        <fullName evidence="9">7-cyano-7-deazaguanine synthase</fullName>
        <ecNumber evidence="9">6.3.4.20</ecNumber>
    </recommendedName>
</protein>
<dbReference type="GO" id="GO:0008616">
    <property type="term" value="P:tRNA queuosine(34) biosynthetic process"/>
    <property type="evidence" value="ECO:0007669"/>
    <property type="project" value="UniProtKB-KW"/>
</dbReference>
<dbReference type="SUPFAM" id="SSF52402">
    <property type="entry name" value="Adenine nucleotide alpha hydrolases-like"/>
    <property type="match status" value="1"/>
</dbReference>
<keyword evidence="5" id="KW-0671">Queuosine biosynthesis</keyword>
<comment type="catalytic activity">
    <reaction evidence="10">
        <text>7-carboxy-7-carbaguanine + NH4(+) + 2 ATP = 7-cyano-7-carbaguanine + 2 AMP + 2 diphosphate + 2 H(+)</text>
        <dbReference type="Rhea" id="RHEA:27982"/>
        <dbReference type="ChEBI" id="CHEBI:15378"/>
        <dbReference type="ChEBI" id="CHEBI:28938"/>
        <dbReference type="ChEBI" id="CHEBI:30616"/>
        <dbReference type="ChEBI" id="CHEBI:33019"/>
        <dbReference type="ChEBI" id="CHEBI:45075"/>
        <dbReference type="ChEBI" id="CHEBI:61036"/>
        <dbReference type="ChEBI" id="CHEBI:456215"/>
        <dbReference type="EC" id="6.3.4.20"/>
    </reaction>
</comment>
<dbReference type="EMBL" id="CAADEY010000111">
    <property type="protein sequence ID" value="VFJ63714.1"/>
    <property type="molecule type" value="Genomic_DNA"/>
</dbReference>
<evidence type="ECO:0000256" key="6">
    <source>
        <dbReference type="ARBA" id="ARBA00022833"/>
    </source>
</evidence>
<dbReference type="InterPro" id="IPR018317">
    <property type="entry name" value="QueC"/>
</dbReference>
<keyword evidence="7" id="KW-0067">ATP-binding</keyword>
<dbReference type="InterPro" id="IPR014729">
    <property type="entry name" value="Rossmann-like_a/b/a_fold"/>
</dbReference>